<gene>
    <name evidence="2" type="ORF">HHX25_00825</name>
</gene>
<organism evidence="2 3">
    <name type="scientific">Flavivirga algicola</name>
    <dbReference type="NCBI Taxonomy" id="2729136"/>
    <lineage>
        <taxon>Bacteria</taxon>
        <taxon>Pseudomonadati</taxon>
        <taxon>Bacteroidota</taxon>
        <taxon>Flavobacteriia</taxon>
        <taxon>Flavobacteriales</taxon>
        <taxon>Flavobacteriaceae</taxon>
        <taxon>Flavivirga</taxon>
    </lineage>
</organism>
<feature type="region of interest" description="Disordered" evidence="1">
    <location>
        <begin position="69"/>
        <end position="92"/>
    </location>
</feature>
<reference evidence="2 3" key="1">
    <citation type="submission" date="2020-04" db="EMBL/GenBank/DDBJ databases">
        <title>A Flavivirga sp. nov.</title>
        <authorList>
            <person name="Sun X."/>
        </authorList>
    </citation>
    <scope>NUCLEOTIDE SEQUENCE [LARGE SCALE GENOMIC DNA]</scope>
    <source>
        <strain evidence="2 3">Y03</strain>
    </source>
</reference>
<proteinExistence type="predicted"/>
<comment type="caution">
    <text evidence="2">The sequence shown here is derived from an EMBL/GenBank/DDBJ whole genome shotgun (WGS) entry which is preliminary data.</text>
</comment>
<keyword evidence="3" id="KW-1185">Reference proteome</keyword>
<protein>
    <recommendedName>
        <fullName evidence="4">DNA primase</fullName>
    </recommendedName>
</protein>
<dbReference type="Proteomes" id="UP000746690">
    <property type="component" value="Unassembled WGS sequence"/>
</dbReference>
<evidence type="ECO:0008006" key="4">
    <source>
        <dbReference type="Google" id="ProtNLM"/>
    </source>
</evidence>
<dbReference type="RefSeq" id="WP_169669107.1">
    <property type="nucleotide sequence ID" value="NZ_JABBHF010000001.1"/>
</dbReference>
<evidence type="ECO:0000256" key="1">
    <source>
        <dbReference type="SAM" id="MobiDB-lite"/>
    </source>
</evidence>
<dbReference type="EMBL" id="JABBHF010000001">
    <property type="protein sequence ID" value="NMH86036.1"/>
    <property type="molecule type" value="Genomic_DNA"/>
</dbReference>
<name>A0ABX1RR62_9FLAO</name>
<evidence type="ECO:0000313" key="2">
    <source>
        <dbReference type="EMBL" id="NMH86036.1"/>
    </source>
</evidence>
<evidence type="ECO:0000313" key="3">
    <source>
        <dbReference type="Proteomes" id="UP000746690"/>
    </source>
</evidence>
<sequence>MIRKIVDYQKLNEDILNLLVEKFPDGYDDDDIISFRNANNELIEAVEVRTDDTIYLVKIGTKLVKAMEEYEEDDNSTNESLDIDALNEEGLD</sequence>
<accession>A0ABX1RR62</accession>